<dbReference type="InParanoid" id="A0A7J7DVI4"/>
<dbReference type="FunCoup" id="A0A7J7DVI4">
    <property type="interactions" value="922"/>
</dbReference>
<dbReference type="Pfam" id="PF00011">
    <property type="entry name" value="HSP20"/>
    <property type="match status" value="1"/>
</dbReference>
<protein>
    <recommendedName>
        <fullName evidence="3">SHSP domain-containing protein</fullName>
    </recommendedName>
</protein>
<feature type="domain" description="SHSP" evidence="3">
    <location>
        <begin position="93"/>
        <end position="202"/>
    </location>
</feature>
<name>A0A7J7DVI4_TRIWF</name>
<dbReference type="GO" id="GO:0005634">
    <property type="term" value="C:nucleus"/>
    <property type="evidence" value="ECO:0007669"/>
    <property type="project" value="TreeGrafter"/>
</dbReference>
<dbReference type="EMBL" id="JAAARO010000003">
    <property type="protein sequence ID" value="KAF5750174.1"/>
    <property type="molecule type" value="Genomic_DNA"/>
</dbReference>
<comment type="similarity">
    <text evidence="1 2">Belongs to the small heat shock protein (HSP20) family.</text>
</comment>
<keyword evidence="5" id="KW-1185">Reference proteome</keyword>
<evidence type="ECO:0000256" key="1">
    <source>
        <dbReference type="PROSITE-ProRule" id="PRU00285"/>
    </source>
</evidence>
<dbReference type="AlphaFoldDB" id="A0A7J7DVI4"/>
<dbReference type="Gene3D" id="2.60.40.790">
    <property type="match status" value="1"/>
</dbReference>
<organism evidence="4 5">
    <name type="scientific">Tripterygium wilfordii</name>
    <name type="common">Thunder God vine</name>
    <dbReference type="NCBI Taxonomy" id="458696"/>
    <lineage>
        <taxon>Eukaryota</taxon>
        <taxon>Viridiplantae</taxon>
        <taxon>Streptophyta</taxon>
        <taxon>Embryophyta</taxon>
        <taxon>Tracheophyta</taxon>
        <taxon>Spermatophyta</taxon>
        <taxon>Magnoliopsida</taxon>
        <taxon>eudicotyledons</taxon>
        <taxon>Gunneridae</taxon>
        <taxon>Pentapetalae</taxon>
        <taxon>rosids</taxon>
        <taxon>fabids</taxon>
        <taxon>Celastrales</taxon>
        <taxon>Celastraceae</taxon>
        <taxon>Tripterygium</taxon>
    </lineage>
</organism>
<dbReference type="CDD" id="cd06464">
    <property type="entry name" value="ACD_sHsps-like"/>
    <property type="match status" value="1"/>
</dbReference>
<dbReference type="PANTHER" id="PTHR34661">
    <property type="entry name" value="INCREASED DNA METHYLATION 3"/>
    <property type="match status" value="1"/>
</dbReference>
<dbReference type="InterPro" id="IPR008978">
    <property type="entry name" value="HSP20-like_chaperone"/>
</dbReference>
<evidence type="ECO:0000259" key="3">
    <source>
        <dbReference type="PROSITE" id="PS01031"/>
    </source>
</evidence>
<dbReference type="InterPro" id="IPR002068">
    <property type="entry name" value="A-crystallin/Hsp20_dom"/>
</dbReference>
<dbReference type="InterPro" id="IPR039321">
    <property type="entry name" value="IDM2/3-like"/>
</dbReference>
<evidence type="ECO:0000256" key="2">
    <source>
        <dbReference type="RuleBase" id="RU003616"/>
    </source>
</evidence>
<dbReference type="FunFam" id="2.60.40.790:FF:000049">
    <property type="entry name" value="Increased DNA methylation 3"/>
    <property type="match status" value="1"/>
</dbReference>
<gene>
    <name evidence="4" type="ORF">HS088_TW03G00506</name>
</gene>
<dbReference type="Proteomes" id="UP000593562">
    <property type="component" value="Unassembled WGS sequence"/>
</dbReference>
<proteinExistence type="inferred from homology"/>
<dbReference type="PROSITE" id="PS01031">
    <property type="entry name" value="SHSP"/>
    <property type="match status" value="1"/>
</dbReference>
<comment type="caution">
    <text evidence="4">The sequence shown here is derived from an EMBL/GenBank/DDBJ whole genome shotgun (WGS) entry which is preliminary data.</text>
</comment>
<dbReference type="PANTHER" id="PTHR34661:SF8">
    <property type="entry name" value="ALPHA-CRYSTALLIN DOMAIN-CONTAINING PROTEIN 22.3"/>
    <property type="match status" value="1"/>
</dbReference>
<dbReference type="OrthoDB" id="1512991at2759"/>
<evidence type="ECO:0000313" key="5">
    <source>
        <dbReference type="Proteomes" id="UP000593562"/>
    </source>
</evidence>
<sequence>MVSPTRSSATFGKASESNGAIPINSQQRVLSVAPLRSIPYVGPSVPSSPLRNPEAKPVEEFGPAIIFMPSHSREDNILASAKTGFSVTGSAALGKAGLTMGLVDIAESSDSYLFRVSLPGVAMDDKDFSCDIRPDGKITIKGVTNTGEKTVRKNSQVFKMLTQNLSPPGHFSIVFHLPVPVDPQQCQGAGANGILQCIVKKK</sequence>
<reference evidence="4 5" key="1">
    <citation type="journal article" date="2020" name="Nat. Commun.">
        <title>Genome of Tripterygium wilfordii and identification of cytochrome P450 involved in triptolide biosynthesis.</title>
        <authorList>
            <person name="Tu L."/>
            <person name="Su P."/>
            <person name="Zhang Z."/>
            <person name="Gao L."/>
            <person name="Wang J."/>
            <person name="Hu T."/>
            <person name="Zhou J."/>
            <person name="Zhang Y."/>
            <person name="Zhao Y."/>
            <person name="Liu Y."/>
            <person name="Song Y."/>
            <person name="Tong Y."/>
            <person name="Lu Y."/>
            <person name="Yang J."/>
            <person name="Xu C."/>
            <person name="Jia M."/>
            <person name="Peters R.J."/>
            <person name="Huang L."/>
            <person name="Gao W."/>
        </authorList>
    </citation>
    <scope>NUCLEOTIDE SEQUENCE [LARGE SCALE GENOMIC DNA]</scope>
    <source>
        <strain evidence="5">cv. XIE 37</strain>
        <tissue evidence="4">Leaf</tissue>
    </source>
</reference>
<evidence type="ECO:0000313" key="4">
    <source>
        <dbReference type="EMBL" id="KAF5750174.1"/>
    </source>
</evidence>
<dbReference type="SUPFAM" id="SSF49764">
    <property type="entry name" value="HSP20-like chaperones"/>
    <property type="match status" value="1"/>
</dbReference>
<accession>A0A7J7DVI4</accession>